<feature type="transmembrane region" description="Helical" evidence="10">
    <location>
        <begin position="67"/>
        <end position="87"/>
    </location>
</feature>
<proteinExistence type="inferred from homology"/>
<feature type="domain" description="Cytochrome c assembly protein" evidence="11">
    <location>
        <begin position="32"/>
        <end position="240"/>
    </location>
</feature>
<dbReference type="EMBL" id="UINC01000455">
    <property type="protein sequence ID" value="SUZ55662.1"/>
    <property type="molecule type" value="Genomic_DNA"/>
</dbReference>
<feature type="domain" description="Cytochrome c-type biogenesis protein CcmF C-terminal" evidence="12">
    <location>
        <begin position="276"/>
        <end position="467"/>
    </location>
</feature>
<evidence type="ECO:0000256" key="1">
    <source>
        <dbReference type="ARBA" id="ARBA00004429"/>
    </source>
</evidence>
<dbReference type="GO" id="GO:0015232">
    <property type="term" value="F:heme transmembrane transporter activity"/>
    <property type="evidence" value="ECO:0007669"/>
    <property type="project" value="InterPro"/>
</dbReference>
<dbReference type="GO" id="GO:0005886">
    <property type="term" value="C:plasma membrane"/>
    <property type="evidence" value="ECO:0007669"/>
    <property type="project" value="UniProtKB-SubCell"/>
</dbReference>
<dbReference type="InterPro" id="IPR003568">
    <property type="entry name" value="Cyt_c_biogenesis_CcmF"/>
</dbReference>
<evidence type="ECO:0000256" key="3">
    <source>
        <dbReference type="ARBA" id="ARBA00022475"/>
    </source>
</evidence>
<comment type="similarity">
    <text evidence="2">Belongs to the CcmF/CycK/Ccl1/NrfE/CcsA family.</text>
</comment>
<feature type="transmembrane region" description="Helical" evidence="10">
    <location>
        <begin position="120"/>
        <end position="142"/>
    </location>
</feature>
<evidence type="ECO:0000259" key="12">
    <source>
        <dbReference type="Pfam" id="PF16327"/>
    </source>
</evidence>
<dbReference type="Pfam" id="PF01578">
    <property type="entry name" value="Cytochrom_C_asm"/>
    <property type="match status" value="1"/>
</dbReference>
<feature type="transmembrane region" description="Helical" evidence="10">
    <location>
        <begin position="221"/>
        <end position="242"/>
    </location>
</feature>
<comment type="subcellular location">
    <subcellularLocation>
        <location evidence="1">Cell inner membrane</location>
        <topology evidence="1">Multi-pass membrane protein</topology>
    </subcellularLocation>
</comment>
<feature type="transmembrane region" description="Helical" evidence="10">
    <location>
        <begin position="370"/>
        <end position="387"/>
    </location>
</feature>
<keyword evidence="6" id="KW-0201">Cytochrome c-type biogenesis</keyword>
<keyword evidence="3" id="KW-1003">Cell membrane</keyword>
<dbReference type="InterPro" id="IPR002541">
    <property type="entry name" value="Cyt_c_assembly"/>
</dbReference>
<dbReference type="PRINTS" id="PR01411">
    <property type="entry name" value="CCMFBIOGNSIS"/>
</dbReference>
<dbReference type="InterPro" id="IPR003567">
    <property type="entry name" value="Cyt_c_biogenesis"/>
</dbReference>
<evidence type="ECO:0000256" key="10">
    <source>
        <dbReference type="SAM" id="Phobius"/>
    </source>
</evidence>
<feature type="transmembrane region" description="Helical" evidence="10">
    <location>
        <begin position="393"/>
        <end position="411"/>
    </location>
</feature>
<accession>A0A381NM19</accession>
<gene>
    <name evidence="13" type="ORF">METZ01_LOCUS8516</name>
</gene>
<dbReference type="GO" id="GO:0020037">
    <property type="term" value="F:heme binding"/>
    <property type="evidence" value="ECO:0007669"/>
    <property type="project" value="InterPro"/>
</dbReference>
<evidence type="ECO:0000256" key="4">
    <source>
        <dbReference type="ARBA" id="ARBA00022519"/>
    </source>
</evidence>
<evidence type="ECO:0000313" key="13">
    <source>
        <dbReference type="EMBL" id="SUZ55662.1"/>
    </source>
</evidence>
<feature type="transmembrane region" description="Helical" evidence="10">
    <location>
        <begin position="154"/>
        <end position="174"/>
    </location>
</feature>
<evidence type="ECO:0000256" key="7">
    <source>
        <dbReference type="ARBA" id="ARBA00022989"/>
    </source>
</evidence>
<keyword evidence="8 10" id="KW-0472">Membrane</keyword>
<dbReference type="PRINTS" id="PR01410">
    <property type="entry name" value="CCBIOGENESIS"/>
</dbReference>
<name>A0A381NM19_9ZZZZ</name>
<evidence type="ECO:0000256" key="5">
    <source>
        <dbReference type="ARBA" id="ARBA00022692"/>
    </source>
</evidence>
<comment type="function">
    <text evidence="9">Required for the biogenesis of c-type cytochromes. Possible subunit of a heme lyase.</text>
</comment>
<reference evidence="13" key="1">
    <citation type="submission" date="2018-05" db="EMBL/GenBank/DDBJ databases">
        <authorList>
            <person name="Lanie J.A."/>
            <person name="Ng W.-L."/>
            <person name="Kazmierczak K.M."/>
            <person name="Andrzejewski T.M."/>
            <person name="Davidsen T.M."/>
            <person name="Wayne K.J."/>
            <person name="Tettelin H."/>
            <person name="Glass J.I."/>
            <person name="Rusch D."/>
            <person name="Podicherti R."/>
            <person name="Tsui H.-C.T."/>
            <person name="Winkler M.E."/>
        </authorList>
    </citation>
    <scope>NUCLEOTIDE SEQUENCE</scope>
</reference>
<keyword evidence="4" id="KW-0997">Cell inner membrane</keyword>
<feature type="transmembrane region" description="Helical" evidence="10">
    <location>
        <begin position="295"/>
        <end position="318"/>
    </location>
</feature>
<feature type="non-terminal residue" evidence="13">
    <location>
        <position position="470"/>
    </location>
</feature>
<dbReference type="GO" id="GO:0017004">
    <property type="term" value="P:cytochrome complex assembly"/>
    <property type="evidence" value="ECO:0007669"/>
    <property type="project" value="UniProtKB-KW"/>
</dbReference>
<feature type="transmembrane region" description="Helical" evidence="10">
    <location>
        <begin position="338"/>
        <end position="358"/>
    </location>
</feature>
<dbReference type="InterPro" id="IPR032523">
    <property type="entry name" value="CcmF_C"/>
</dbReference>
<evidence type="ECO:0000256" key="8">
    <source>
        <dbReference type="ARBA" id="ARBA00023136"/>
    </source>
</evidence>
<sequence length="470" mass="53309">MNELLISNFNLQYVAQYTSYETPMFFKVTSLWAGQAGSLLFWSFIMSIYSLIYILSTLKRIKELKYASYLILAFIFGFFLALSNFIANPFEPVSLDIIVQNGNGLNPLLQNVTMAIHPPILYLGFVGTSIIFVMTLSALIANEINHKWISSIRLWALIIWTFLSAGIILGGYWAYNELGWGGYWAWDPVENSSLMPWLMLTAFIHSSIIQEKRGMLKTWNVLLASSTYLFVILGTFITRSGIISSVHSFTAESLGPLFFTFLLSLILLTGFWFFKRYHLLKSRDKIESFTSREGGFLYNNLILLIMCFIILWGTLFPIISEAWDGNKIYIGASYFNQLNVPIGIVLLFLMGIGPLLSWKNTSSSTLISNFSIPMILSFISGLLYMIFTDAFKIYPFITSMGIVFTLTSIMGELKKSFKSSYNNNDSLPKALLQLLSKNRHKNGGYIVHIGITLLFVGFVGRAFEVEKEFV</sequence>
<feature type="transmembrane region" description="Helical" evidence="10">
    <location>
        <begin position="32"/>
        <end position="55"/>
    </location>
</feature>
<feature type="transmembrane region" description="Helical" evidence="10">
    <location>
        <begin position="254"/>
        <end position="274"/>
    </location>
</feature>
<evidence type="ECO:0000256" key="2">
    <source>
        <dbReference type="ARBA" id="ARBA00009186"/>
    </source>
</evidence>
<evidence type="ECO:0000259" key="11">
    <source>
        <dbReference type="Pfam" id="PF01578"/>
    </source>
</evidence>
<evidence type="ECO:0000256" key="6">
    <source>
        <dbReference type="ARBA" id="ARBA00022748"/>
    </source>
</evidence>
<keyword evidence="7 10" id="KW-1133">Transmembrane helix</keyword>
<dbReference type="PANTHER" id="PTHR43653:SF1">
    <property type="entry name" value="CYTOCHROME C-TYPE BIOGENESIS PROTEIN CCMF"/>
    <property type="match status" value="1"/>
</dbReference>
<dbReference type="PANTHER" id="PTHR43653">
    <property type="entry name" value="CYTOCHROME C ASSEMBLY PROTEIN-RELATED"/>
    <property type="match status" value="1"/>
</dbReference>
<feature type="transmembrane region" description="Helical" evidence="10">
    <location>
        <begin position="194"/>
        <end position="209"/>
    </location>
</feature>
<protein>
    <recommendedName>
        <fullName evidence="14">Cytochrome c assembly protein domain-containing protein</fullName>
    </recommendedName>
</protein>
<evidence type="ECO:0000256" key="9">
    <source>
        <dbReference type="ARBA" id="ARBA00037230"/>
    </source>
</evidence>
<evidence type="ECO:0008006" key="14">
    <source>
        <dbReference type="Google" id="ProtNLM"/>
    </source>
</evidence>
<keyword evidence="5 10" id="KW-0812">Transmembrane</keyword>
<dbReference type="Pfam" id="PF16327">
    <property type="entry name" value="CcmF_C"/>
    <property type="match status" value="1"/>
</dbReference>
<feature type="transmembrane region" description="Helical" evidence="10">
    <location>
        <begin position="445"/>
        <end position="463"/>
    </location>
</feature>
<dbReference type="AlphaFoldDB" id="A0A381NM19"/>
<organism evidence="13">
    <name type="scientific">marine metagenome</name>
    <dbReference type="NCBI Taxonomy" id="408172"/>
    <lineage>
        <taxon>unclassified sequences</taxon>
        <taxon>metagenomes</taxon>
        <taxon>ecological metagenomes</taxon>
    </lineage>
</organism>